<reference evidence="7 8" key="1">
    <citation type="journal article" date="2023" name="Sci. Data">
        <title>Genome assembly of the Korean intertidal mud-creeper Batillaria attramentaria.</title>
        <authorList>
            <person name="Patra A.K."/>
            <person name="Ho P.T."/>
            <person name="Jun S."/>
            <person name="Lee S.J."/>
            <person name="Kim Y."/>
            <person name="Won Y.J."/>
        </authorList>
    </citation>
    <scope>NUCLEOTIDE SEQUENCE [LARGE SCALE GENOMIC DNA]</scope>
    <source>
        <strain evidence="7">Wonlab-2016</strain>
    </source>
</reference>
<protein>
    <recommendedName>
        <fullName evidence="9">Magnesium transporter</fullName>
    </recommendedName>
</protein>
<sequence>MEDFYIGLFLAISSSIFIGTSFIFKKLGLLRLARNSSTRAGQGGYGYLREWMWWAGMILMTVGEFANFAAYAFAPATLVTPLGALSVLVSAILASRVLKEHLNLLGKLGCGLCVIGSTVMVIHSPKEQEVANIDQLKAMVAEPGMDILFTDC</sequence>
<evidence type="ECO:0000256" key="2">
    <source>
        <dbReference type="ARBA" id="ARBA00007230"/>
    </source>
</evidence>
<evidence type="ECO:0000313" key="8">
    <source>
        <dbReference type="Proteomes" id="UP001519460"/>
    </source>
</evidence>
<comment type="similarity">
    <text evidence="2">Belongs to the NIPA family.</text>
</comment>
<evidence type="ECO:0000256" key="4">
    <source>
        <dbReference type="ARBA" id="ARBA00022989"/>
    </source>
</evidence>
<dbReference type="Proteomes" id="UP001519460">
    <property type="component" value="Unassembled WGS sequence"/>
</dbReference>
<feature type="transmembrane region" description="Helical" evidence="6">
    <location>
        <begin position="51"/>
        <end position="73"/>
    </location>
</feature>
<comment type="subcellular location">
    <subcellularLocation>
        <location evidence="1">Membrane</location>
        <topology evidence="1">Multi-pass membrane protein</topology>
    </subcellularLocation>
</comment>
<feature type="transmembrane region" description="Helical" evidence="6">
    <location>
        <begin position="6"/>
        <end position="24"/>
    </location>
</feature>
<evidence type="ECO:0000256" key="3">
    <source>
        <dbReference type="ARBA" id="ARBA00022692"/>
    </source>
</evidence>
<name>A0ABD0LVN5_9CAEN</name>
<evidence type="ECO:0008006" key="9">
    <source>
        <dbReference type="Google" id="ProtNLM"/>
    </source>
</evidence>
<comment type="caution">
    <text evidence="7">The sequence shown here is derived from an EMBL/GenBank/DDBJ whole genome shotgun (WGS) entry which is preliminary data.</text>
</comment>
<keyword evidence="4 6" id="KW-1133">Transmembrane helix</keyword>
<evidence type="ECO:0000313" key="7">
    <source>
        <dbReference type="EMBL" id="KAK7503720.1"/>
    </source>
</evidence>
<dbReference type="InterPro" id="IPR008521">
    <property type="entry name" value="Mg_trans_NIPA"/>
</dbReference>
<dbReference type="PANTHER" id="PTHR12570">
    <property type="match status" value="1"/>
</dbReference>
<keyword evidence="3 6" id="KW-0812">Transmembrane</keyword>
<dbReference type="GO" id="GO:0016020">
    <property type="term" value="C:membrane"/>
    <property type="evidence" value="ECO:0007669"/>
    <property type="project" value="UniProtKB-SubCell"/>
</dbReference>
<dbReference type="PANTHER" id="PTHR12570:SF92">
    <property type="entry name" value="SPICHTHYIN, ISOFORM B"/>
    <property type="match status" value="1"/>
</dbReference>
<evidence type="ECO:0000256" key="1">
    <source>
        <dbReference type="ARBA" id="ARBA00004141"/>
    </source>
</evidence>
<keyword evidence="5 6" id="KW-0472">Membrane</keyword>
<proteinExistence type="inferred from homology"/>
<dbReference type="SUPFAM" id="SSF103481">
    <property type="entry name" value="Multidrug resistance efflux transporter EmrE"/>
    <property type="match status" value="1"/>
</dbReference>
<dbReference type="InterPro" id="IPR037185">
    <property type="entry name" value="EmrE-like"/>
</dbReference>
<dbReference type="Pfam" id="PF05653">
    <property type="entry name" value="Mg_trans_NIPA"/>
    <property type="match status" value="1"/>
</dbReference>
<feature type="transmembrane region" description="Helical" evidence="6">
    <location>
        <begin position="79"/>
        <end position="98"/>
    </location>
</feature>
<keyword evidence="8" id="KW-1185">Reference proteome</keyword>
<evidence type="ECO:0000256" key="5">
    <source>
        <dbReference type="ARBA" id="ARBA00023136"/>
    </source>
</evidence>
<dbReference type="EMBL" id="JACVVK020000018">
    <property type="protein sequence ID" value="KAK7503720.1"/>
    <property type="molecule type" value="Genomic_DNA"/>
</dbReference>
<accession>A0ABD0LVN5</accession>
<dbReference type="GO" id="GO:0015693">
    <property type="term" value="P:magnesium ion transport"/>
    <property type="evidence" value="ECO:0007669"/>
    <property type="project" value="UniProtKB-ARBA"/>
</dbReference>
<gene>
    <name evidence="7" type="ORF">BaRGS_00004843</name>
</gene>
<organism evidence="7 8">
    <name type="scientific">Batillaria attramentaria</name>
    <dbReference type="NCBI Taxonomy" id="370345"/>
    <lineage>
        <taxon>Eukaryota</taxon>
        <taxon>Metazoa</taxon>
        <taxon>Spiralia</taxon>
        <taxon>Lophotrochozoa</taxon>
        <taxon>Mollusca</taxon>
        <taxon>Gastropoda</taxon>
        <taxon>Caenogastropoda</taxon>
        <taxon>Sorbeoconcha</taxon>
        <taxon>Cerithioidea</taxon>
        <taxon>Batillariidae</taxon>
        <taxon>Batillaria</taxon>
    </lineage>
</organism>
<dbReference type="AlphaFoldDB" id="A0ABD0LVN5"/>
<evidence type="ECO:0000256" key="6">
    <source>
        <dbReference type="SAM" id="Phobius"/>
    </source>
</evidence>